<keyword evidence="1" id="KW-0732">Signal</keyword>
<evidence type="ECO:0008006" key="4">
    <source>
        <dbReference type="Google" id="ProtNLM"/>
    </source>
</evidence>
<proteinExistence type="predicted"/>
<dbReference type="AlphaFoldDB" id="A0A9P8VBU8"/>
<evidence type="ECO:0000313" key="2">
    <source>
        <dbReference type="EMBL" id="KAH6687182.1"/>
    </source>
</evidence>
<gene>
    <name evidence="2" type="ORF">F5X68DRAFT_206932</name>
</gene>
<keyword evidence="3" id="KW-1185">Reference proteome</keyword>
<sequence length="78" mass="8684">MAWVATVDWTSFGRLSLCLYWCAVDAVKLASKPSHTGPCQSWGHYHSGLQEGAAFYLRCHGNLEMLRNFPGRQSAPGR</sequence>
<dbReference type="EMBL" id="JAGSXJ010000011">
    <property type="protein sequence ID" value="KAH6687182.1"/>
    <property type="molecule type" value="Genomic_DNA"/>
</dbReference>
<feature type="signal peptide" evidence="1">
    <location>
        <begin position="1"/>
        <end position="26"/>
    </location>
</feature>
<evidence type="ECO:0000256" key="1">
    <source>
        <dbReference type="SAM" id="SignalP"/>
    </source>
</evidence>
<name>A0A9P8VBU8_9PEZI</name>
<evidence type="ECO:0000313" key="3">
    <source>
        <dbReference type="Proteomes" id="UP000770015"/>
    </source>
</evidence>
<reference evidence="2" key="1">
    <citation type="journal article" date="2021" name="Nat. Commun.">
        <title>Genetic determinants of endophytism in the Arabidopsis root mycobiome.</title>
        <authorList>
            <person name="Mesny F."/>
            <person name="Miyauchi S."/>
            <person name="Thiergart T."/>
            <person name="Pickel B."/>
            <person name="Atanasova L."/>
            <person name="Karlsson M."/>
            <person name="Huettel B."/>
            <person name="Barry K.W."/>
            <person name="Haridas S."/>
            <person name="Chen C."/>
            <person name="Bauer D."/>
            <person name="Andreopoulos W."/>
            <person name="Pangilinan J."/>
            <person name="LaButti K."/>
            <person name="Riley R."/>
            <person name="Lipzen A."/>
            <person name="Clum A."/>
            <person name="Drula E."/>
            <person name="Henrissat B."/>
            <person name="Kohler A."/>
            <person name="Grigoriev I.V."/>
            <person name="Martin F.M."/>
            <person name="Hacquard S."/>
        </authorList>
    </citation>
    <scope>NUCLEOTIDE SEQUENCE</scope>
    <source>
        <strain evidence="2">MPI-SDFR-AT-0117</strain>
    </source>
</reference>
<feature type="chain" id="PRO_5040357539" description="Secreted protein" evidence="1">
    <location>
        <begin position="27"/>
        <end position="78"/>
    </location>
</feature>
<protein>
    <recommendedName>
        <fullName evidence="4">Secreted protein</fullName>
    </recommendedName>
</protein>
<comment type="caution">
    <text evidence="2">The sequence shown here is derived from an EMBL/GenBank/DDBJ whole genome shotgun (WGS) entry which is preliminary data.</text>
</comment>
<organism evidence="2 3">
    <name type="scientific">Plectosphaerella plurivora</name>
    <dbReference type="NCBI Taxonomy" id="936078"/>
    <lineage>
        <taxon>Eukaryota</taxon>
        <taxon>Fungi</taxon>
        <taxon>Dikarya</taxon>
        <taxon>Ascomycota</taxon>
        <taxon>Pezizomycotina</taxon>
        <taxon>Sordariomycetes</taxon>
        <taxon>Hypocreomycetidae</taxon>
        <taxon>Glomerellales</taxon>
        <taxon>Plectosphaerellaceae</taxon>
        <taxon>Plectosphaerella</taxon>
    </lineage>
</organism>
<accession>A0A9P8VBU8</accession>
<dbReference type="Proteomes" id="UP000770015">
    <property type="component" value="Unassembled WGS sequence"/>
</dbReference>